<proteinExistence type="predicted"/>
<name>A0A2M8GNX6_9BACT</name>
<gene>
    <name evidence="2" type="ORF">CO007_00470</name>
</gene>
<evidence type="ECO:0000313" key="3">
    <source>
        <dbReference type="Proteomes" id="UP000229370"/>
    </source>
</evidence>
<evidence type="ECO:0000256" key="1">
    <source>
        <dbReference type="SAM" id="Coils"/>
    </source>
</evidence>
<reference evidence="3" key="1">
    <citation type="submission" date="2017-09" db="EMBL/GenBank/DDBJ databases">
        <title>Depth-based differentiation of microbial function through sediment-hosted aquifers and enrichment of novel symbionts in the deep terrestrial subsurface.</title>
        <authorList>
            <person name="Probst A.J."/>
            <person name="Ladd B."/>
            <person name="Jarett J.K."/>
            <person name="Geller-Mcgrath D.E."/>
            <person name="Sieber C.M.K."/>
            <person name="Emerson J.B."/>
            <person name="Anantharaman K."/>
            <person name="Thomas B.C."/>
            <person name="Malmstrom R."/>
            <person name="Stieglmeier M."/>
            <person name="Klingl A."/>
            <person name="Woyke T."/>
            <person name="Ryan C.M."/>
            <person name="Banfield J.F."/>
        </authorList>
    </citation>
    <scope>NUCLEOTIDE SEQUENCE [LARGE SCALE GENOMIC DNA]</scope>
</reference>
<dbReference type="AlphaFoldDB" id="A0A2M8GNX6"/>
<keyword evidence="1" id="KW-0175">Coiled coil</keyword>
<dbReference type="EMBL" id="PFQK01000013">
    <property type="protein sequence ID" value="PJC82250.1"/>
    <property type="molecule type" value="Genomic_DNA"/>
</dbReference>
<accession>A0A2M8GNX6</accession>
<feature type="coiled-coil region" evidence="1">
    <location>
        <begin position="91"/>
        <end position="118"/>
    </location>
</feature>
<organism evidence="2 3">
    <name type="scientific">Candidatus Roizmanbacteria bacterium CG_4_8_14_3_um_filter_36_10</name>
    <dbReference type="NCBI Taxonomy" id="1974834"/>
    <lineage>
        <taxon>Bacteria</taxon>
        <taxon>Candidatus Roizmaniibacteriota</taxon>
    </lineage>
</organism>
<evidence type="ECO:0000313" key="2">
    <source>
        <dbReference type="EMBL" id="PJC82250.1"/>
    </source>
</evidence>
<comment type="caution">
    <text evidence="2">The sequence shown here is derived from an EMBL/GenBank/DDBJ whole genome shotgun (WGS) entry which is preliminary data.</text>
</comment>
<sequence>MAEGKSLPNPAQRVVNVINRQEGVKSQASTAAETVRGQLSETKGQVGAKDQEIARIVHQMGKIDAAQDNRNLLKKIAAWVSGRSRVEGKIQERLSKSKNALSEQYDNLSAKAASQQKAVEGHQKTAAHAATVAEANKKNITAEKGKQPWEQRVVTQQATETLTHFLEKQQSLKFYQEQGYSPAETKYLFSPKTIATLRTGIIEKRYASTLAENQGLLLRYQNELDEIKRSGERVSTYVLERNIKEQTGHLQKITATVNSEADRAVVNMTPFYEETVRYAEENKLKFDEKFFAKMAIEGMAIFDHQNEGRDLLQGNGQRNIGIVGYHAMGAAHLGRLFYGRTLQGYDRIPYVIAYAAGDLVSGFDDYSAENLRRWLAETVPVTSVRQPDWMSEALNSKSLGYGHFLMADTDRLADVYQFPANASAGEITAVNYANEIVKKIRDIIRSHRGIGDAQARFEKSWASGAMRSFEAIPLPAGAAVAQPVRAEEAVTIR</sequence>
<dbReference type="Proteomes" id="UP000229370">
    <property type="component" value="Unassembled WGS sequence"/>
</dbReference>
<protein>
    <submittedName>
        <fullName evidence="2">Uncharacterized protein</fullName>
    </submittedName>
</protein>